<dbReference type="AlphaFoldDB" id="A0A5C8P5M5"/>
<reference evidence="13 14" key="1">
    <citation type="submission" date="2019-06" db="EMBL/GenBank/DDBJ databases">
        <title>Quisquiliibacterium sp. nov., isolated from a maize field.</title>
        <authorList>
            <person name="Lin S.-Y."/>
            <person name="Tsai C.-F."/>
            <person name="Young C.-C."/>
        </authorList>
    </citation>
    <scope>NUCLEOTIDE SEQUENCE [LARGE SCALE GENOMIC DNA]</scope>
    <source>
        <strain evidence="13 14">CC-CFT501</strain>
    </source>
</reference>
<dbReference type="RefSeq" id="WP_147703120.1">
    <property type="nucleotide sequence ID" value="NZ_VDUY01000001.1"/>
</dbReference>
<dbReference type="OrthoDB" id="9180128at2"/>
<dbReference type="NCBIfam" id="TIGR02532">
    <property type="entry name" value="IV_pilin_GFxxxE"/>
    <property type="match status" value="1"/>
</dbReference>
<keyword evidence="3" id="KW-1003">Cell membrane</keyword>
<evidence type="ECO:0000256" key="10">
    <source>
        <dbReference type="ARBA" id="ARBA00030775"/>
    </source>
</evidence>
<protein>
    <recommendedName>
        <fullName evidence="2">Type II secretion system protein H</fullName>
    </recommendedName>
    <alternativeName>
        <fullName evidence="10">General secretion pathway protein H</fullName>
    </alternativeName>
</protein>
<dbReference type="SUPFAM" id="SSF54523">
    <property type="entry name" value="Pili subunits"/>
    <property type="match status" value="1"/>
</dbReference>
<evidence type="ECO:0000256" key="5">
    <source>
        <dbReference type="ARBA" id="ARBA00022519"/>
    </source>
</evidence>
<keyword evidence="8 11" id="KW-0472">Membrane</keyword>
<evidence type="ECO:0000256" key="8">
    <source>
        <dbReference type="ARBA" id="ARBA00023136"/>
    </source>
</evidence>
<evidence type="ECO:0000313" key="14">
    <source>
        <dbReference type="Proteomes" id="UP000321548"/>
    </source>
</evidence>
<dbReference type="PROSITE" id="PS00409">
    <property type="entry name" value="PROKAR_NTER_METHYL"/>
    <property type="match status" value="1"/>
</dbReference>
<feature type="transmembrane region" description="Helical" evidence="11">
    <location>
        <begin position="20"/>
        <end position="44"/>
    </location>
</feature>
<proteinExistence type="inferred from homology"/>
<evidence type="ECO:0000256" key="9">
    <source>
        <dbReference type="ARBA" id="ARBA00025772"/>
    </source>
</evidence>
<accession>A0A5C8P5M5</accession>
<dbReference type="InterPro" id="IPR045584">
    <property type="entry name" value="Pilin-like"/>
</dbReference>
<dbReference type="InterPro" id="IPR022346">
    <property type="entry name" value="T2SS_GspH"/>
</dbReference>
<evidence type="ECO:0000256" key="4">
    <source>
        <dbReference type="ARBA" id="ARBA00022481"/>
    </source>
</evidence>
<feature type="domain" description="General secretion pathway GspH" evidence="12">
    <location>
        <begin position="57"/>
        <end position="161"/>
    </location>
</feature>
<dbReference type="InterPro" id="IPR012902">
    <property type="entry name" value="N_methyl_site"/>
</dbReference>
<dbReference type="Pfam" id="PF07963">
    <property type="entry name" value="N_methyl"/>
    <property type="match status" value="1"/>
</dbReference>
<dbReference type="GO" id="GO:0015627">
    <property type="term" value="C:type II protein secretion system complex"/>
    <property type="evidence" value="ECO:0007669"/>
    <property type="project" value="InterPro"/>
</dbReference>
<name>A0A5C8P5M5_9BURK</name>
<dbReference type="GO" id="GO:0015628">
    <property type="term" value="P:protein secretion by the type II secretion system"/>
    <property type="evidence" value="ECO:0007669"/>
    <property type="project" value="InterPro"/>
</dbReference>
<comment type="similarity">
    <text evidence="9">Belongs to the GSP H family.</text>
</comment>
<comment type="caution">
    <text evidence="13">The sequence shown here is derived from an EMBL/GenBank/DDBJ whole genome shotgun (WGS) entry which is preliminary data.</text>
</comment>
<evidence type="ECO:0000256" key="3">
    <source>
        <dbReference type="ARBA" id="ARBA00022475"/>
    </source>
</evidence>
<dbReference type="Gene3D" id="3.55.40.10">
    <property type="entry name" value="minor pseudopilin epsh domain"/>
    <property type="match status" value="1"/>
</dbReference>
<keyword evidence="4" id="KW-0488">Methylation</keyword>
<evidence type="ECO:0000256" key="7">
    <source>
        <dbReference type="ARBA" id="ARBA00022989"/>
    </source>
</evidence>
<comment type="subcellular location">
    <subcellularLocation>
        <location evidence="1">Cell inner membrane</location>
        <topology evidence="1">Single-pass membrane protein</topology>
    </subcellularLocation>
</comment>
<keyword evidence="5" id="KW-0997">Cell inner membrane</keyword>
<evidence type="ECO:0000256" key="1">
    <source>
        <dbReference type="ARBA" id="ARBA00004377"/>
    </source>
</evidence>
<evidence type="ECO:0000313" key="13">
    <source>
        <dbReference type="EMBL" id="TXL68982.1"/>
    </source>
</evidence>
<dbReference type="EMBL" id="VDUY01000001">
    <property type="protein sequence ID" value="TXL68982.1"/>
    <property type="molecule type" value="Genomic_DNA"/>
</dbReference>
<keyword evidence="7 11" id="KW-1133">Transmembrane helix</keyword>
<dbReference type="GO" id="GO:0005886">
    <property type="term" value="C:plasma membrane"/>
    <property type="evidence" value="ECO:0007669"/>
    <property type="project" value="UniProtKB-SubCell"/>
</dbReference>
<evidence type="ECO:0000259" key="12">
    <source>
        <dbReference type="Pfam" id="PF12019"/>
    </source>
</evidence>
<sequence>MRAGDFACRGSGFVARRAGGFTLVEMLAAVSIMAILLSVAVPGMRDLLESQRLRSAAFDLMADLSLARNEALKRGANVTVSPQSGADWTTGWQVRLAADNSVLRQRSPAGGALAISNAPSSLTYDRNGRLAGGGGTVRVQLDSTALSHDGQKRCVSIDPLGRARSDVGGCS</sequence>
<organism evidence="13 14">
    <name type="scientific">Zeimonas arvi</name>
    <dbReference type="NCBI Taxonomy" id="2498847"/>
    <lineage>
        <taxon>Bacteria</taxon>
        <taxon>Pseudomonadati</taxon>
        <taxon>Pseudomonadota</taxon>
        <taxon>Betaproteobacteria</taxon>
        <taxon>Burkholderiales</taxon>
        <taxon>Burkholderiaceae</taxon>
        <taxon>Zeimonas</taxon>
    </lineage>
</organism>
<evidence type="ECO:0000256" key="6">
    <source>
        <dbReference type="ARBA" id="ARBA00022692"/>
    </source>
</evidence>
<evidence type="ECO:0000256" key="11">
    <source>
        <dbReference type="SAM" id="Phobius"/>
    </source>
</evidence>
<evidence type="ECO:0000256" key="2">
    <source>
        <dbReference type="ARBA" id="ARBA00021549"/>
    </source>
</evidence>
<keyword evidence="6 11" id="KW-0812">Transmembrane</keyword>
<dbReference type="Proteomes" id="UP000321548">
    <property type="component" value="Unassembled WGS sequence"/>
</dbReference>
<dbReference type="Pfam" id="PF12019">
    <property type="entry name" value="GspH"/>
    <property type="match status" value="1"/>
</dbReference>
<keyword evidence="14" id="KW-1185">Reference proteome</keyword>
<gene>
    <name evidence="13" type="ORF">FHP08_03335</name>
</gene>